<keyword evidence="4" id="KW-0560">Oxidoreductase</keyword>
<dbReference type="PANTHER" id="PTHR46056">
    <property type="entry name" value="LONG-CHAIN-ALCOHOL OXIDASE"/>
    <property type="match status" value="1"/>
</dbReference>
<dbReference type="AlphaFoldDB" id="A0A7V8NLU7"/>
<dbReference type="Pfam" id="PF05199">
    <property type="entry name" value="GMC_oxred_C"/>
    <property type="match status" value="1"/>
</dbReference>
<keyword evidence="7" id="KW-1185">Reference proteome</keyword>
<comment type="similarity">
    <text evidence="1">Belongs to the GMC oxidoreductase family.</text>
</comment>
<keyword evidence="2" id="KW-0285">Flavoprotein</keyword>
<dbReference type="InterPro" id="IPR007867">
    <property type="entry name" value="GMC_OxRtase_C"/>
</dbReference>
<reference evidence="6" key="1">
    <citation type="submission" date="2020-06" db="EMBL/GenBank/DDBJ databases">
        <title>Legume-microbial interactions unlock mineral nutrients during tropical forest succession.</title>
        <authorList>
            <person name="Epihov D.Z."/>
        </authorList>
    </citation>
    <scope>NUCLEOTIDE SEQUENCE [LARGE SCALE GENOMIC DNA]</scope>
    <source>
        <strain evidence="6">Pan2503</strain>
    </source>
</reference>
<dbReference type="Gene3D" id="3.50.50.60">
    <property type="entry name" value="FAD/NAD(P)-binding domain"/>
    <property type="match status" value="1"/>
</dbReference>
<dbReference type="EMBL" id="JACDQQ010000191">
    <property type="protein sequence ID" value="MBA0083724.1"/>
    <property type="molecule type" value="Genomic_DNA"/>
</dbReference>
<evidence type="ECO:0000313" key="7">
    <source>
        <dbReference type="Proteomes" id="UP000567293"/>
    </source>
</evidence>
<feature type="domain" description="Glucose-methanol-choline oxidoreductase C-terminal" evidence="5">
    <location>
        <begin position="78"/>
        <end position="194"/>
    </location>
</feature>
<evidence type="ECO:0000256" key="1">
    <source>
        <dbReference type="ARBA" id="ARBA00010790"/>
    </source>
</evidence>
<dbReference type="GO" id="GO:0016614">
    <property type="term" value="F:oxidoreductase activity, acting on CH-OH group of donors"/>
    <property type="evidence" value="ECO:0007669"/>
    <property type="project" value="InterPro"/>
</dbReference>
<evidence type="ECO:0000256" key="4">
    <source>
        <dbReference type="ARBA" id="ARBA00023002"/>
    </source>
</evidence>
<name>A0A7V8NLU7_9BACT</name>
<evidence type="ECO:0000313" key="6">
    <source>
        <dbReference type="EMBL" id="MBA0083724.1"/>
    </source>
</evidence>
<dbReference type="SUPFAM" id="SSF54373">
    <property type="entry name" value="FAD-linked reductases, C-terminal domain"/>
    <property type="match status" value="1"/>
</dbReference>
<dbReference type="PANTHER" id="PTHR46056:SF12">
    <property type="entry name" value="LONG-CHAIN-ALCOHOL OXIDASE"/>
    <property type="match status" value="1"/>
</dbReference>
<comment type="caution">
    <text evidence="6">The sequence shown here is derived from an EMBL/GenBank/DDBJ whole genome shotgun (WGS) entry which is preliminary data.</text>
</comment>
<evidence type="ECO:0000259" key="5">
    <source>
        <dbReference type="Pfam" id="PF05199"/>
    </source>
</evidence>
<organism evidence="6 7">
    <name type="scientific">Candidatus Acidiferrum panamense</name>
    <dbReference type="NCBI Taxonomy" id="2741543"/>
    <lineage>
        <taxon>Bacteria</taxon>
        <taxon>Pseudomonadati</taxon>
        <taxon>Acidobacteriota</taxon>
        <taxon>Terriglobia</taxon>
        <taxon>Candidatus Acidiferrales</taxon>
        <taxon>Candidatus Acidiferrum</taxon>
    </lineage>
</organism>
<keyword evidence="3" id="KW-0274">FAD</keyword>
<proteinExistence type="inferred from homology"/>
<dbReference type="InterPro" id="IPR036188">
    <property type="entry name" value="FAD/NAD-bd_sf"/>
</dbReference>
<evidence type="ECO:0000256" key="2">
    <source>
        <dbReference type="ARBA" id="ARBA00022630"/>
    </source>
</evidence>
<gene>
    <name evidence="6" type="ORF">HRJ53_01895</name>
</gene>
<accession>A0A7V8NLU7</accession>
<evidence type="ECO:0000256" key="3">
    <source>
        <dbReference type="ARBA" id="ARBA00022827"/>
    </source>
</evidence>
<sequence>TLDDGRPGGFYLARFRNLSEKHPKFIRGYGFEGGSGCRMFPSGTNVHGFGASFKEEVRKNQGAYISMGAFGEVLARYENYVDLDPVVKDKWGIPALRFHYKFGDNEHRMAEDMKETAQEMFEAAGFEIVNVRSRVLTEGWSIHELGTARMGNDPKTSVVNQFQQSHDVKNLFVVDGSGFVSASCQNPTWTIMALCWRSCDYLADEFRKGNL</sequence>
<dbReference type="Proteomes" id="UP000567293">
    <property type="component" value="Unassembled WGS sequence"/>
</dbReference>
<protein>
    <submittedName>
        <fullName evidence="6">GMC family oxidoreductase</fullName>
    </submittedName>
</protein>
<feature type="non-terminal residue" evidence="6">
    <location>
        <position position="1"/>
    </location>
</feature>
<dbReference type="SUPFAM" id="SSF51905">
    <property type="entry name" value="FAD/NAD(P)-binding domain"/>
    <property type="match status" value="1"/>
</dbReference>